<dbReference type="PROSITE" id="PS50011">
    <property type="entry name" value="PROTEIN_KINASE_DOM"/>
    <property type="match status" value="1"/>
</dbReference>
<dbReference type="GO" id="GO:0004672">
    <property type="term" value="F:protein kinase activity"/>
    <property type="evidence" value="ECO:0007669"/>
    <property type="project" value="InterPro"/>
</dbReference>
<dbReference type="Proteomes" id="UP000789706">
    <property type="component" value="Unassembled WGS sequence"/>
</dbReference>
<comment type="caution">
    <text evidence="2">The sequence shown here is derived from an EMBL/GenBank/DDBJ whole genome shotgun (WGS) entry which is preliminary data.</text>
</comment>
<organism evidence="2 3">
    <name type="scientific">Diversispora eburnea</name>
    <dbReference type="NCBI Taxonomy" id="1213867"/>
    <lineage>
        <taxon>Eukaryota</taxon>
        <taxon>Fungi</taxon>
        <taxon>Fungi incertae sedis</taxon>
        <taxon>Mucoromycota</taxon>
        <taxon>Glomeromycotina</taxon>
        <taxon>Glomeromycetes</taxon>
        <taxon>Diversisporales</taxon>
        <taxon>Diversisporaceae</taxon>
        <taxon>Diversispora</taxon>
    </lineage>
</organism>
<dbReference type="OrthoDB" id="544350at2759"/>
<proteinExistence type="predicted"/>
<protein>
    <submittedName>
        <fullName evidence="2">2111_t:CDS:1</fullName>
    </submittedName>
</protein>
<dbReference type="GO" id="GO:0005524">
    <property type="term" value="F:ATP binding"/>
    <property type="evidence" value="ECO:0007669"/>
    <property type="project" value="InterPro"/>
</dbReference>
<evidence type="ECO:0000313" key="2">
    <source>
        <dbReference type="EMBL" id="CAG8547110.1"/>
    </source>
</evidence>
<dbReference type="InterPro" id="IPR001245">
    <property type="entry name" value="Ser-Thr/Tyr_kinase_cat_dom"/>
</dbReference>
<sequence length="255" mass="30014">MNQKIWCQKCEKDIPCKNCQKEMVKNQFSNWSCGNPKLDQYLKKKQIEAIDYSINIPVKWIPSEEFEDIQLLKCGGEGKIYSSYWNNGPLNLGKERVALKCLHSSTHDVDKFIKELDLQVSLCHTNTPLCYGVSRLSFSSTSPYAIVMEYAEDGDLKHYIQTNFKSIRWREKLELIEPKLRPSADDLHQTFEKWLFDDQKHENWERLEIEGDDYENIEVETKNERTRSICISLPVTSQINFVIPDNFKWEDEDSE</sequence>
<dbReference type="SUPFAM" id="SSF56112">
    <property type="entry name" value="Protein kinase-like (PK-like)"/>
    <property type="match status" value="1"/>
</dbReference>
<dbReference type="InterPro" id="IPR000719">
    <property type="entry name" value="Prot_kinase_dom"/>
</dbReference>
<feature type="domain" description="Protein kinase" evidence="1">
    <location>
        <begin position="66"/>
        <end position="255"/>
    </location>
</feature>
<name>A0A9N9B193_9GLOM</name>
<evidence type="ECO:0000313" key="3">
    <source>
        <dbReference type="Proteomes" id="UP000789706"/>
    </source>
</evidence>
<dbReference type="EMBL" id="CAJVPK010000763">
    <property type="protein sequence ID" value="CAG8547110.1"/>
    <property type="molecule type" value="Genomic_DNA"/>
</dbReference>
<dbReference type="Pfam" id="PF07714">
    <property type="entry name" value="PK_Tyr_Ser-Thr"/>
    <property type="match status" value="1"/>
</dbReference>
<dbReference type="AlphaFoldDB" id="A0A9N9B193"/>
<reference evidence="2" key="1">
    <citation type="submission" date="2021-06" db="EMBL/GenBank/DDBJ databases">
        <authorList>
            <person name="Kallberg Y."/>
            <person name="Tangrot J."/>
            <person name="Rosling A."/>
        </authorList>
    </citation>
    <scope>NUCLEOTIDE SEQUENCE</scope>
    <source>
        <strain evidence="2">AZ414A</strain>
    </source>
</reference>
<dbReference type="InterPro" id="IPR011009">
    <property type="entry name" value="Kinase-like_dom_sf"/>
</dbReference>
<evidence type="ECO:0000259" key="1">
    <source>
        <dbReference type="PROSITE" id="PS50011"/>
    </source>
</evidence>
<keyword evidence="3" id="KW-1185">Reference proteome</keyword>
<accession>A0A9N9B193</accession>
<dbReference type="Gene3D" id="1.10.510.10">
    <property type="entry name" value="Transferase(Phosphotransferase) domain 1"/>
    <property type="match status" value="1"/>
</dbReference>
<gene>
    <name evidence="2" type="ORF">DEBURN_LOCUS6912</name>
</gene>